<dbReference type="RefSeq" id="WP_320379474.1">
    <property type="nucleotide sequence ID" value="NZ_JAWDIQ010000001.1"/>
</dbReference>
<keyword evidence="4" id="KW-0406">Ion transport</keyword>
<dbReference type="Pfam" id="PF07885">
    <property type="entry name" value="Ion_trans_2"/>
    <property type="match status" value="1"/>
</dbReference>
<dbReference type="InterPro" id="IPR013099">
    <property type="entry name" value="K_chnl_dom"/>
</dbReference>
<dbReference type="InterPro" id="IPR050721">
    <property type="entry name" value="Trk_Ktr_HKT_K-transport"/>
</dbReference>
<accession>A0ABU5CQY8</accession>
<keyword evidence="4" id="KW-0813">Transport</keyword>
<keyword evidence="2" id="KW-0472">Membrane</keyword>
<comment type="subcellular location">
    <subcellularLocation>
        <location evidence="1">Cell membrane</location>
        <topology evidence="1">Multi-pass membrane protein</topology>
    </subcellularLocation>
</comment>
<dbReference type="GO" id="GO:0034220">
    <property type="term" value="P:monoatomic ion transmembrane transport"/>
    <property type="evidence" value="ECO:0007669"/>
    <property type="project" value="UniProtKB-KW"/>
</dbReference>
<keyword evidence="2" id="KW-0812">Transmembrane</keyword>
<dbReference type="PANTHER" id="PTHR43833:SF9">
    <property type="entry name" value="POTASSIUM CHANNEL PROTEIN YUGO-RELATED"/>
    <property type="match status" value="1"/>
</dbReference>
<gene>
    <name evidence="4" type="ORF">RWD45_09650</name>
</gene>
<dbReference type="Gene3D" id="3.40.50.720">
    <property type="entry name" value="NAD(P)-binding Rossmann-like Domain"/>
    <property type="match status" value="1"/>
</dbReference>
<dbReference type="Pfam" id="PF02254">
    <property type="entry name" value="TrkA_N"/>
    <property type="match status" value="1"/>
</dbReference>
<feature type="transmembrane region" description="Helical" evidence="2">
    <location>
        <begin position="15"/>
        <end position="37"/>
    </location>
</feature>
<comment type="caution">
    <text evidence="4">The sequence shown here is derived from an EMBL/GenBank/DDBJ whole genome shotgun (WGS) entry which is preliminary data.</text>
</comment>
<dbReference type="InterPro" id="IPR003148">
    <property type="entry name" value="RCK_N"/>
</dbReference>
<feature type="transmembrane region" description="Helical" evidence="2">
    <location>
        <begin position="74"/>
        <end position="98"/>
    </location>
</feature>
<evidence type="ECO:0000256" key="2">
    <source>
        <dbReference type="SAM" id="Phobius"/>
    </source>
</evidence>
<keyword evidence="2" id="KW-1133">Transmembrane helix</keyword>
<dbReference type="InterPro" id="IPR036291">
    <property type="entry name" value="NAD(P)-bd_dom_sf"/>
</dbReference>
<feature type="domain" description="RCK N-terminal" evidence="3">
    <location>
        <begin position="114"/>
        <end position="237"/>
    </location>
</feature>
<evidence type="ECO:0000313" key="4">
    <source>
        <dbReference type="EMBL" id="MDY0408766.1"/>
    </source>
</evidence>
<evidence type="ECO:0000256" key="1">
    <source>
        <dbReference type="ARBA" id="ARBA00004651"/>
    </source>
</evidence>
<protein>
    <submittedName>
        <fullName evidence="4">Potassium channel family protein</fullName>
    </submittedName>
</protein>
<keyword evidence="4" id="KW-0407">Ion channel</keyword>
<keyword evidence="5" id="KW-1185">Reference proteome</keyword>
<dbReference type="PANTHER" id="PTHR43833">
    <property type="entry name" value="POTASSIUM CHANNEL PROTEIN 2-RELATED-RELATED"/>
    <property type="match status" value="1"/>
</dbReference>
<feature type="transmembrane region" description="Helical" evidence="2">
    <location>
        <begin position="44"/>
        <end position="62"/>
    </location>
</feature>
<evidence type="ECO:0000259" key="3">
    <source>
        <dbReference type="PROSITE" id="PS51201"/>
    </source>
</evidence>
<reference evidence="4 5" key="1">
    <citation type="submission" date="2023-10" db="EMBL/GenBank/DDBJ databases">
        <title>Virgibacillus soli CC-YMP-6 genome.</title>
        <authorList>
            <person name="Miliotis G."/>
            <person name="Sengupta P."/>
            <person name="Hameed A."/>
            <person name="Chuvochina M."/>
            <person name="Mcdonagh F."/>
            <person name="Simpson A.C."/>
            <person name="Singh N.K."/>
            <person name="Rekha P.D."/>
            <person name="Raman K."/>
            <person name="Hugenholtz P."/>
            <person name="Venkateswaran K."/>
        </authorList>
    </citation>
    <scope>NUCLEOTIDE SEQUENCE [LARGE SCALE GENOMIC DNA]</scope>
    <source>
        <strain evidence="4 5">CC-YMP-6</strain>
    </source>
</reference>
<proteinExistence type="predicted"/>
<dbReference type="SUPFAM" id="SSF51735">
    <property type="entry name" value="NAD(P)-binding Rossmann-fold domains"/>
    <property type="match status" value="1"/>
</dbReference>
<dbReference type="Proteomes" id="UP001275315">
    <property type="component" value="Unassembled WGS sequence"/>
</dbReference>
<dbReference type="EMBL" id="JAWDIQ010000001">
    <property type="protein sequence ID" value="MDY0408766.1"/>
    <property type="molecule type" value="Genomic_DNA"/>
</dbReference>
<dbReference type="Gene3D" id="1.10.287.70">
    <property type="match status" value="1"/>
</dbReference>
<evidence type="ECO:0000313" key="5">
    <source>
        <dbReference type="Proteomes" id="UP001275315"/>
    </source>
</evidence>
<sequence length="335" mass="38143">MRLELFKHIYFRLPVLVRLFITILLVMLVFGITIHFVEPKQFPTIFTGIWWAFVTAGTVGYGDFVPLTTTGRMIGIILILSGAGLLTFYISIFAAATVKHERDLSKGKVNFKGSQHIIIVGWNERTRKLVNLLQQTKPHEEIVLIDRTLSYLSYQHYPLHFIHGDVTDDQTLKQANIQQAKRVIITADHSQQEADQFTILATLAIRGNNDDVPITVEILAKKQVENALRAGANAIVQPNDFIGGLLFHELFGKKYGKSFEITQTLLSQQQFSLLPIPNHLVKHTFIDTVTALHETHHILIIGFVRDNNWFINPNSIDTMNKQDILITMVPWNLEK</sequence>
<organism evidence="4 5">
    <name type="scientific">Paracerasibacillus soli</name>
    <dbReference type="NCBI Taxonomy" id="480284"/>
    <lineage>
        <taxon>Bacteria</taxon>
        <taxon>Bacillati</taxon>
        <taxon>Bacillota</taxon>
        <taxon>Bacilli</taxon>
        <taxon>Bacillales</taxon>
        <taxon>Bacillaceae</taxon>
        <taxon>Paracerasibacillus</taxon>
    </lineage>
</organism>
<name>A0ABU5CQY8_9BACI</name>
<dbReference type="SUPFAM" id="SSF81324">
    <property type="entry name" value="Voltage-gated potassium channels"/>
    <property type="match status" value="1"/>
</dbReference>
<dbReference type="PROSITE" id="PS51201">
    <property type="entry name" value="RCK_N"/>
    <property type="match status" value="1"/>
</dbReference>